<accession>A0ABR4KRA0</accession>
<dbReference type="InterPro" id="IPR012337">
    <property type="entry name" value="RNaseH-like_sf"/>
</dbReference>
<sequence length="503" mass="56318">MGPADRLQILFAHDEAILRINTRLRAEAESFEPARKQTPQLLLESPKSHLNSLHIPASEYKTAYEASLSDPAPPSPHDGTFCPITALSRFPYHHIRGELMQRVASKFFDKGQFWDRPWDLYYIHAPPRLGGRPLLVVPMALARKLLKEINLACDCSLSLPTEEERGLVLRFNRDGFPQPTLLGQSSDRTTKDSLEATIPQSCTYNQSLWDQETYLAFEKMMEAAASSAKSKSKSKAKKQRLRFRREIEAGDAIRRAQCYLGLRADPTDIIDCKWDEQSAPESEPPQLASDKPAPYPFMSEPIFISLDVEVNERCHTLVTEVGISTFDTRDLIGIAPGPLGENWQSRIQSRHLRVQEHAHHVNSLYVRGCPNNFEFGTSEWVAADKVSAMVQNSFAHPTFFDGPDSQLRPLVLVGHSLASDIQYLELANVPIINASDGGSQFSDRFDTAKSWMIICGKTETQSLGAVLGELGMTGWNLHNAGNDARYTMQILVAMLVKHSLDSQ</sequence>
<dbReference type="EMBL" id="JBFXLU010000013">
    <property type="protein sequence ID" value="KAL2854813.1"/>
    <property type="molecule type" value="Genomic_DNA"/>
</dbReference>
<reference evidence="2 3" key="1">
    <citation type="submission" date="2024-07" db="EMBL/GenBank/DDBJ databases">
        <title>Section-level genome sequencing and comparative genomics of Aspergillus sections Usti and Cavernicolus.</title>
        <authorList>
            <consortium name="Lawrence Berkeley National Laboratory"/>
            <person name="Nybo J.L."/>
            <person name="Vesth T.C."/>
            <person name="Theobald S."/>
            <person name="Frisvad J.C."/>
            <person name="Larsen T.O."/>
            <person name="Kjaerboelling I."/>
            <person name="Rothschild-Mancinelli K."/>
            <person name="Lyhne E.K."/>
            <person name="Kogle M.E."/>
            <person name="Barry K."/>
            <person name="Clum A."/>
            <person name="Na H."/>
            <person name="Ledsgaard L."/>
            <person name="Lin J."/>
            <person name="Lipzen A."/>
            <person name="Kuo A."/>
            <person name="Riley R."/>
            <person name="Mondo S."/>
            <person name="Labutti K."/>
            <person name="Haridas S."/>
            <person name="Pangalinan J."/>
            <person name="Salamov A.A."/>
            <person name="Simmons B.A."/>
            <person name="Magnuson J.K."/>
            <person name="Chen J."/>
            <person name="Drula E."/>
            <person name="Henrissat B."/>
            <person name="Wiebenga A."/>
            <person name="Lubbers R.J."/>
            <person name="Gomes A.C."/>
            <person name="Makela M.R."/>
            <person name="Stajich J."/>
            <person name="Grigoriev I.V."/>
            <person name="Mortensen U.H."/>
            <person name="De Vries R.P."/>
            <person name="Baker S.E."/>
            <person name="Andersen M.R."/>
        </authorList>
    </citation>
    <scope>NUCLEOTIDE SEQUENCE [LARGE SCALE GENOMIC DNA]</scope>
    <source>
        <strain evidence="2 3">CBS 123904</strain>
    </source>
</reference>
<protein>
    <recommendedName>
        <fullName evidence="1">Gfd2/YDR514C-like C-terminal domain-containing protein</fullName>
    </recommendedName>
</protein>
<keyword evidence="3" id="KW-1185">Reference proteome</keyword>
<dbReference type="PANTHER" id="PTHR28083">
    <property type="entry name" value="GOOD FOR FULL DBP5 ACTIVITY PROTEIN 2"/>
    <property type="match status" value="1"/>
</dbReference>
<gene>
    <name evidence="2" type="ORF">BJY01DRAFT_257605</name>
</gene>
<dbReference type="InterPro" id="IPR048519">
    <property type="entry name" value="Gfd2/YDR514C-like_C"/>
</dbReference>
<dbReference type="Gene3D" id="3.30.420.10">
    <property type="entry name" value="Ribonuclease H-like superfamily/Ribonuclease H"/>
    <property type="match status" value="1"/>
</dbReference>
<dbReference type="SUPFAM" id="SSF53098">
    <property type="entry name" value="Ribonuclease H-like"/>
    <property type="match status" value="1"/>
</dbReference>
<comment type="caution">
    <text evidence="2">The sequence shown here is derived from an EMBL/GenBank/DDBJ whole genome shotgun (WGS) entry which is preliminary data.</text>
</comment>
<name>A0ABR4KRA0_9EURO</name>
<feature type="domain" description="Gfd2/YDR514C-like C-terminal" evidence="1">
    <location>
        <begin position="302"/>
        <end position="494"/>
    </location>
</feature>
<evidence type="ECO:0000313" key="3">
    <source>
        <dbReference type="Proteomes" id="UP001610446"/>
    </source>
</evidence>
<proteinExistence type="predicted"/>
<organism evidence="2 3">
    <name type="scientific">Aspergillus pseudoustus</name>
    <dbReference type="NCBI Taxonomy" id="1810923"/>
    <lineage>
        <taxon>Eukaryota</taxon>
        <taxon>Fungi</taxon>
        <taxon>Dikarya</taxon>
        <taxon>Ascomycota</taxon>
        <taxon>Pezizomycotina</taxon>
        <taxon>Eurotiomycetes</taxon>
        <taxon>Eurotiomycetidae</taxon>
        <taxon>Eurotiales</taxon>
        <taxon>Aspergillaceae</taxon>
        <taxon>Aspergillus</taxon>
        <taxon>Aspergillus subgen. Nidulantes</taxon>
    </lineage>
</organism>
<dbReference type="Pfam" id="PF21762">
    <property type="entry name" value="DEDDh_C"/>
    <property type="match status" value="1"/>
</dbReference>
<evidence type="ECO:0000259" key="1">
    <source>
        <dbReference type="Pfam" id="PF21762"/>
    </source>
</evidence>
<dbReference type="InterPro" id="IPR036397">
    <property type="entry name" value="RNaseH_sf"/>
</dbReference>
<evidence type="ECO:0000313" key="2">
    <source>
        <dbReference type="EMBL" id="KAL2854813.1"/>
    </source>
</evidence>
<dbReference type="PANTHER" id="PTHR28083:SF1">
    <property type="entry name" value="GOOD FOR FULL DBP5 ACTIVITY PROTEIN 2"/>
    <property type="match status" value="1"/>
</dbReference>
<dbReference type="InterPro" id="IPR040151">
    <property type="entry name" value="Gfd2/YDR514C-like"/>
</dbReference>
<dbReference type="Proteomes" id="UP001610446">
    <property type="component" value="Unassembled WGS sequence"/>
</dbReference>